<proteinExistence type="predicted"/>
<gene>
    <name evidence="1" type="ORF">EHQ17_10300</name>
</gene>
<protein>
    <submittedName>
        <fullName evidence="1">Uncharacterized protein</fullName>
    </submittedName>
</protein>
<dbReference type="EMBL" id="RQFA01000039">
    <property type="protein sequence ID" value="TGK33882.1"/>
    <property type="molecule type" value="Genomic_DNA"/>
</dbReference>
<keyword evidence="2" id="KW-1185">Reference proteome</keyword>
<evidence type="ECO:0000313" key="1">
    <source>
        <dbReference type="EMBL" id="TGK33882.1"/>
    </source>
</evidence>
<comment type="caution">
    <text evidence="1">The sequence shown here is derived from an EMBL/GenBank/DDBJ whole genome shotgun (WGS) entry which is preliminary data.</text>
</comment>
<dbReference type="AlphaFoldDB" id="A0A5F1YAJ8"/>
<accession>A0A5F1YAJ8</accession>
<name>A0A5F1YAJ8_9LEPT</name>
<organism evidence="1 2">
    <name type="scientific">Leptospira gomenensis</name>
    <dbReference type="NCBI Taxonomy" id="2484974"/>
    <lineage>
        <taxon>Bacteria</taxon>
        <taxon>Pseudomonadati</taxon>
        <taxon>Spirochaetota</taxon>
        <taxon>Spirochaetia</taxon>
        <taxon>Leptospirales</taxon>
        <taxon>Leptospiraceae</taxon>
        <taxon>Leptospira</taxon>
    </lineage>
</organism>
<reference evidence="1" key="1">
    <citation type="journal article" date="2019" name="PLoS Negl. Trop. Dis.">
        <title>Revisiting the worldwide diversity of Leptospira species in the environment.</title>
        <authorList>
            <person name="Vincent A.T."/>
            <person name="Schiettekatte O."/>
            <person name="Bourhy P."/>
            <person name="Veyrier F.J."/>
            <person name="Picardeau M."/>
        </authorList>
    </citation>
    <scope>NUCLEOTIDE SEQUENCE [LARGE SCALE GENOMIC DNA]</scope>
    <source>
        <strain evidence="1">201800299</strain>
    </source>
</reference>
<sequence>MSGDSSITKEFIELFRRAFPTIDEIQITNLGDMLKQFHRRSNSTILTEHGSLKSDKIDIQVTTSPNDILMQGDILDKVAIPSIDRNGEISIVNGPSVIISASCDCENDPSILIASCYPYERVRQIVKSEDELKKNIYYRFFSFGNSSDINHSLVADFSAISSVSKFLIEDRIKSGKIMKVASLSQIGYYWFITKLYIHLLRVEGLDAIKFRKF</sequence>
<evidence type="ECO:0000313" key="2">
    <source>
        <dbReference type="Proteomes" id="UP000298277"/>
    </source>
</evidence>
<dbReference type="Proteomes" id="UP000298277">
    <property type="component" value="Unassembled WGS sequence"/>
</dbReference>
<dbReference type="RefSeq" id="WP_135593172.1">
    <property type="nucleotide sequence ID" value="NZ_RQEZ01000003.1"/>
</dbReference>
<dbReference type="OrthoDB" id="2966644at2"/>